<organism evidence="1 2">
    <name type="scientific">Plakobranchus ocellatus</name>
    <dbReference type="NCBI Taxonomy" id="259542"/>
    <lineage>
        <taxon>Eukaryota</taxon>
        <taxon>Metazoa</taxon>
        <taxon>Spiralia</taxon>
        <taxon>Lophotrochozoa</taxon>
        <taxon>Mollusca</taxon>
        <taxon>Gastropoda</taxon>
        <taxon>Heterobranchia</taxon>
        <taxon>Euthyneura</taxon>
        <taxon>Panpulmonata</taxon>
        <taxon>Sacoglossa</taxon>
        <taxon>Placobranchoidea</taxon>
        <taxon>Plakobranchidae</taxon>
        <taxon>Plakobranchus</taxon>
    </lineage>
</organism>
<protein>
    <recommendedName>
        <fullName evidence="3">Secreted protein</fullName>
    </recommendedName>
</protein>
<dbReference type="Proteomes" id="UP000735302">
    <property type="component" value="Unassembled WGS sequence"/>
</dbReference>
<evidence type="ECO:0000313" key="1">
    <source>
        <dbReference type="EMBL" id="GFN93941.1"/>
    </source>
</evidence>
<comment type="caution">
    <text evidence="1">The sequence shown here is derived from an EMBL/GenBank/DDBJ whole genome shotgun (WGS) entry which is preliminary data.</text>
</comment>
<keyword evidence="2" id="KW-1185">Reference proteome</keyword>
<sequence length="82" mass="8751">MSGSRVSGALLDAGRGARQARIALHCLMAVAFVLPRQVGHDSCAASPAWSWASHALPLSSSCLPMIIFCLRTEHWSGMGCFH</sequence>
<accession>A0AAV3ZHG4</accession>
<proteinExistence type="predicted"/>
<reference evidence="1 2" key="1">
    <citation type="journal article" date="2021" name="Elife">
        <title>Chloroplast acquisition without the gene transfer in kleptoplastic sea slugs, Plakobranchus ocellatus.</title>
        <authorList>
            <person name="Maeda T."/>
            <person name="Takahashi S."/>
            <person name="Yoshida T."/>
            <person name="Shimamura S."/>
            <person name="Takaki Y."/>
            <person name="Nagai Y."/>
            <person name="Toyoda A."/>
            <person name="Suzuki Y."/>
            <person name="Arimoto A."/>
            <person name="Ishii H."/>
            <person name="Satoh N."/>
            <person name="Nishiyama T."/>
            <person name="Hasebe M."/>
            <person name="Maruyama T."/>
            <person name="Minagawa J."/>
            <person name="Obokata J."/>
            <person name="Shigenobu S."/>
        </authorList>
    </citation>
    <scope>NUCLEOTIDE SEQUENCE [LARGE SCALE GENOMIC DNA]</scope>
</reference>
<gene>
    <name evidence="1" type="ORF">PoB_002044700</name>
</gene>
<dbReference type="EMBL" id="BLXT01002375">
    <property type="protein sequence ID" value="GFN93941.1"/>
    <property type="molecule type" value="Genomic_DNA"/>
</dbReference>
<dbReference type="AlphaFoldDB" id="A0AAV3ZHG4"/>
<evidence type="ECO:0008006" key="3">
    <source>
        <dbReference type="Google" id="ProtNLM"/>
    </source>
</evidence>
<name>A0AAV3ZHG4_9GAST</name>
<evidence type="ECO:0000313" key="2">
    <source>
        <dbReference type="Proteomes" id="UP000735302"/>
    </source>
</evidence>